<evidence type="ECO:0000259" key="4">
    <source>
        <dbReference type="PROSITE" id="PS50132"/>
    </source>
</evidence>
<dbReference type="FunFam" id="1.10.167.10:FF:000001">
    <property type="entry name" value="Putative regulator of g-protein signaling 12"/>
    <property type="match status" value="1"/>
</dbReference>
<accession>A0A9Q0IN78</accession>
<dbReference type="FunFam" id="1.10.196.10:FF:000001">
    <property type="entry name" value="Regulator of G-protein signaling 8"/>
    <property type="match status" value="1"/>
</dbReference>
<feature type="domain" description="RGS" evidence="4">
    <location>
        <begin position="900"/>
        <end position="1017"/>
    </location>
</feature>
<evidence type="ECO:0008006" key="7">
    <source>
        <dbReference type="Google" id="ProtNLM"/>
    </source>
</evidence>
<dbReference type="AlphaFoldDB" id="A0A9Q0IN78"/>
<feature type="compositionally biased region" description="Basic and acidic residues" evidence="2">
    <location>
        <begin position="464"/>
        <end position="474"/>
    </location>
</feature>
<dbReference type="InterPro" id="IPR036305">
    <property type="entry name" value="RGS_sf"/>
</dbReference>
<dbReference type="InterPro" id="IPR044926">
    <property type="entry name" value="RGS_subdomain_2"/>
</dbReference>
<name>A0A9Q0IN78_9TELE</name>
<keyword evidence="1" id="KW-0734">Signal transduction inhibitor</keyword>
<dbReference type="SMART" id="SM00315">
    <property type="entry name" value="RGS"/>
    <property type="match status" value="1"/>
</dbReference>
<reference evidence="5" key="1">
    <citation type="submission" date="2022-07" db="EMBL/GenBank/DDBJ databases">
        <title>Chromosome-level genome of Muraenolepis orangiensis.</title>
        <authorList>
            <person name="Kim J."/>
        </authorList>
    </citation>
    <scope>NUCLEOTIDE SEQUENCE</scope>
    <source>
        <strain evidence="5">KU_S4_2022</strain>
        <tissue evidence="5">Muscle</tissue>
    </source>
</reference>
<feature type="compositionally biased region" description="Low complexity" evidence="2">
    <location>
        <begin position="419"/>
        <end position="433"/>
    </location>
</feature>
<dbReference type="SUPFAM" id="SSF50156">
    <property type="entry name" value="PDZ domain-like"/>
    <property type="match status" value="1"/>
</dbReference>
<dbReference type="Proteomes" id="UP001148018">
    <property type="component" value="Unassembled WGS sequence"/>
</dbReference>
<feature type="compositionally biased region" description="Polar residues" evidence="2">
    <location>
        <begin position="195"/>
        <end position="207"/>
    </location>
</feature>
<feature type="region of interest" description="Disordered" evidence="2">
    <location>
        <begin position="20"/>
        <end position="79"/>
    </location>
</feature>
<dbReference type="GO" id="GO:0005634">
    <property type="term" value="C:nucleus"/>
    <property type="evidence" value="ECO:0007669"/>
    <property type="project" value="TreeGrafter"/>
</dbReference>
<dbReference type="OrthoDB" id="196547at2759"/>
<dbReference type="InterPro" id="IPR001478">
    <property type="entry name" value="PDZ"/>
</dbReference>
<feature type="compositionally biased region" description="Basic and acidic residues" evidence="2">
    <location>
        <begin position="718"/>
        <end position="736"/>
    </location>
</feature>
<feature type="compositionally biased region" description="Polar residues" evidence="2">
    <location>
        <begin position="1027"/>
        <end position="1057"/>
    </location>
</feature>
<feature type="compositionally biased region" description="Polar residues" evidence="2">
    <location>
        <begin position="266"/>
        <end position="283"/>
    </location>
</feature>
<dbReference type="PANTHER" id="PTHR46848">
    <property type="entry name" value="REGULATOR OF G-PROTEIN SIGNALING 3"/>
    <property type="match status" value="1"/>
</dbReference>
<feature type="compositionally biased region" description="Basic and acidic residues" evidence="2">
    <location>
        <begin position="24"/>
        <end position="33"/>
    </location>
</feature>
<dbReference type="PROSITE" id="PS50132">
    <property type="entry name" value="RGS"/>
    <property type="match status" value="1"/>
</dbReference>
<dbReference type="PROSITE" id="PS50106">
    <property type="entry name" value="PDZ"/>
    <property type="match status" value="1"/>
</dbReference>
<evidence type="ECO:0000256" key="2">
    <source>
        <dbReference type="SAM" id="MobiDB-lite"/>
    </source>
</evidence>
<dbReference type="InterPro" id="IPR036034">
    <property type="entry name" value="PDZ_sf"/>
</dbReference>
<dbReference type="EMBL" id="JANIIK010000044">
    <property type="protein sequence ID" value="KAJ3604375.1"/>
    <property type="molecule type" value="Genomic_DNA"/>
</dbReference>
<feature type="compositionally biased region" description="Low complexity" evidence="2">
    <location>
        <begin position="53"/>
        <end position="69"/>
    </location>
</feature>
<dbReference type="GO" id="GO:0009968">
    <property type="term" value="P:negative regulation of signal transduction"/>
    <property type="evidence" value="ECO:0007669"/>
    <property type="project" value="UniProtKB-KW"/>
</dbReference>
<organism evidence="5 6">
    <name type="scientific">Muraenolepis orangiensis</name>
    <name type="common">Patagonian moray cod</name>
    <dbReference type="NCBI Taxonomy" id="630683"/>
    <lineage>
        <taxon>Eukaryota</taxon>
        <taxon>Metazoa</taxon>
        <taxon>Chordata</taxon>
        <taxon>Craniata</taxon>
        <taxon>Vertebrata</taxon>
        <taxon>Euteleostomi</taxon>
        <taxon>Actinopterygii</taxon>
        <taxon>Neopterygii</taxon>
        <taxon>Teleostei</taxon>
        <taxon>Neoteleostei</taxon>
        <taxon>Acanthomorphata</taxon>
        <taxon>Zeiogadaria</taxon>
        <taxon>Gadariae</taxon>
        <taxon>Gadiformes</taxon>
        <taxon>Muraenolepidoidei</taxon>
        <taxon>Muraenolepididae</taxon>
        <taxon>Muraenolepis</taxon>
    </lineage>
</organism>
<feature type="compositionally biased region" description="Polar residues" evidence="2">
    <location>
        <begin position="646"/>
        <end position="657"/>
    </location>
</feature>
<dbReference type="GO" id="GO:0005886">
    <property type="term" value="C:plasma membrane"/>
    <property type="evidence" value="ECO:0007669"/>
    <property type="project" value="TreeGrafter"/>
</dbReference>
<sequence>MFWRTSAWLWDDEDEADSCLLGQHGEKTPDATLDKPLPPPGLGSRARMDLNKPLLGPAPGSSLPALGPAHGSSLPTLGPASGSSYPTLVHTPGSSYPTLGPAPRFSYPTLGPAPGSSYPTLGSAPGSSYPTLGSAPGSNYPTLGSAPGSSYPTLGPATGASYSILGSAPGSSYPTLGSAPGSSYPTLGSAPGSSYPTLGSAPGSSYPTLGPAPGSNHTTLGPCSDLNHAVLGSGSDINHLLLGAVGSDRNMNSNPGSDPIHLPPDSGSNKLSLILSGSGSNKPSPAVGSSGPGKASLGRASGSSEQGPKDRLRSMFTLEPKTSVCRSGVSVQNSKPTLMVTIMRGNDGFGFTICSDSPVRVQSVEPGGPAHQAGLHQSDCVLQMNGVPVESWQCVDLAHAIRSSTQIVLVVWRSQPDLKPSCTVSPSSTTVKKLLPHPPNSKHGRRKGQSSGVRKPGRLYQTHSSRELHQREPPFHQQPPPMEWAAAGGANCTVVPSHRPCHGYGSYGTLAPKTLIFPVFVQPLDLCSGDRTLLMAEEMVLHQGSLHPIKVTVLIYTDLLLLTREDEAGRCNVLQSPLYLHNIRLHYVSSEPLRLYLAQCVCEQWECDLSLEAFNLDQKSRVSLCLHDNITQQLAIPVEPPHGNQLDLSSRPSSPYANFSDLPLRTSDPPPPPPTPHFLPYSPERCAVSPSPWVLASPPEPPSKRCSYPRLCGRAWKGREETRREREVHEKEERQAGEGQSVSEASESIWGGDSAPLSCCSSPLPPVSPPPPYIAIPYTRRTRHGEPRSPYFLSDSTIHRLTGPLTSEHDRGHCPPSPHTLRRELTREGGSLQHMFHFLNGVKDRECKYGPQKRKKSLAEDIRSRLAFLRRQNNFNFNSLERAFRNTRPPMEEVWRWADSFEALLSNKYGMAVFRHFLRSEFSEENLDFWLAVEKYKKTRAPTKMAARAHSIFNEFIATSATRQVNVDSSVREVTNQKLRQAPGPASFQPAQEQIYCLMESDSYPRFLKSLLYSQLANQKPAAHAPMNSQNERGSTKSCNGTGPMSLASQSEQKTLI</sequence>
<feature type="region of interest" description="Disordered" evidence="2">
    <location>
        <begin position="419"/>
        <end position="478"/>
    </location>
</feature>
<dbReference type="Pfam" id="PF00595">
    <property type="entry name" value="PDZ"/>
    <property type="match status" value="1"/>
</dbReference>
<feature type="region of interest" description="Disordered" evidence="2">
    <location>
        <begin position="195"/>
        <end position="217"/>
    </location>
</feature>
<gene>
    <name evidence="5" type="ORF">NHX12_029116</name>
</gene>
<evidence type="ECO:0000259" key="3">
    <source>
        <dbReference type="PROSITE" id="PS50106"/>
    </source>
</evidence>
<evidence type="ECO:0000313" key="5">
    <source>
        <dbReference type="EMBL" id="KAJ3604375.1"/>
    </source>
</evidence>
<protein>
    <recommendedName>
        <fullName evidence="7">RGS domain-containing protein</fullName>
    </recommendedName>
</protein>
<dbReference type="InterPro" id="IPR016137">
    <property type="entry name" value="RGS"/>
</dbReference>
<dbReference type="PANTHER" id="PTHR46848:SF1">
    <property type="entry name" value="REGULATOR OF G-PROTEIN SIGNALING 3"/>
    <property type="match status" value="1"/>
</dbReference>
<feature type="region of interest" description="Disordered" evidence="2">
    <location>
        <begin position="1022"/>
        <end position="1057"/>
    </location>
</feature>
<feature type="region of interest" description="Disordered" evidence="2">
    <location>
        <begin position="248"/>
        <end position="310"/>
    </location>
</feature>
<dbReference type="Gene3D" id="1.10.196.10">
    <property type="match status" value="2"/>
</dbReference>
<dbReference type="PRINTS" id="PR01301">
    <property type="entry name" value="RGSPROTEIN"/>
</dbReference>
<dbReference type="Gene3D" id="2.30.42.10">
    <property type="match status" value="1"/>
</dbReference>
<dbReference type="SUPFAM" id="SSF48097">
    <property type="entry name" value="Regulator of G-protein signaling, RGS"/>
    <property type="match status" value="1"/>
</dbReference>
<proteinExistence type="predicted"/>
<dbReference type="InterPro" id="IPR024066">
    <property type="entry name" value="RGS_subdom1/3"/>
</dbReference>
<feature type="region of interest" description="Disordered" evidence="2">
    <location>
        <begin position="638"/>
        <end position="681"/>
    </location>
</feature>
<dbReference type="Pfam" id="PF00615">
    <property type="entry name" value="RGS"/>
    <property type="match status" value="1"/>
</dbReference>
<evidence type="ECO:0000256" key="1">
    <source>
        <dbReference type="ARBA" id="ARBA00022700"/>
    </source>
</evidence>
<feature type="domain" description="PDZ" evidence="3">
    <location>
        <begin position="339"/>
        <end position="416"/>
    </location>
</feature>
<comment type="caution">
    <text evidence="5">The sequence shown here is derived from an EMBL/GenBank/DDBJ whole genome shotgun (WGS) entry which is preliminary data.</text>
</comment>
<evidence type="ECO:0000313" key="6">
    <source>
        <dbReference type="Proteomes" id="UP001148018"/>
    </source>
</evidence>
<dbReference type="Gene3D" id="1.10.167.10">
    <property type="entry name" value="Regulator of G-protein Signalling 4, domain 2"/>
    <property type="match status" value="1"/>
</dbReference>
<feature type="region of interest" description="Disordered" evidence="2">
    <location>
        <begin position="718"/>
        <end position="750"/>
    </location>
</feature>
<keyword evidence="6" id="KW-1185">Reference proteome</keyword>
<dbReference type="SMART" id="SM00228">
    <property type="entry name" value="PDZ"/>
    <property type="match status" value="1"/>
</dbReference>
<feature type="compositionally biased region" description="Pro residues" evidence="2">
    <location>
        <begin position="668"/>
        <end position="677"/>
    </location>
</feature>